<accession>A0A454C9A0</accession>
<protein>
    <submittedName>
        <fullName evidence="1">Uncharacterized protein</fullName>
    </submittedName>
</protein>
<name>A0A454C9A0_METHO</name>
<evidence type="ECO:0000313" key="2">
    <source>
        <dbReference type="Proteomes" id="UP000029712"/>
    </source>
</evidence>
<organism evidence="1 2">
    <name type="scientific">Metamycoplasma hominis</name>
    <name type="common">Mycoplasma hominis</name>
    <dbReference type="NCBI Taxonomy" id="2098"/>
    <lineage>
        <taxon>Bacteria</taxon>
        <taxon>Bacillati</taxon>
        <taxon>Mycoplasmatota</taxon>
        <taxon>Mycoplasmoidales</taxon>
        <taxon>Metamycoplasmataceae</taxon>
        <taxon>Metamycoplasma</taxon>
    </lineage>
</organism>
<reference evidence="1 2" key="2">
    <citation type="submission" date="2018-10" db="EMBL/GenBank/DDBJ databases">
        <title>Detection and isolation of Mycoplasma hominis as a predominant microorganism from pelvic cavity of patient with salpingitis and tubo-ovarian abscess.</title>
        <authorList>
            <person name="Guschin A.E."/>
            <person name="Khayrullina G.A."/>
            <person name="Rakovskaya I.V."/>
            <person name="Shelenkov A.A."/>
            <person name="Shagin D.A."/>
        </authorList>
    </citation>
    <scope>NUCLEOTIDE SEQUENCE [LARGE SCALE GENOMIC DNA]</scope>
    <source>
        <strain evidence="2">TOA</strain>
    </source>
</reference>
<evidence type="ECO:0000313" key="1">
    <source>
        <dbReference type="EMBL" id="AYN65291.1"/>
    </source>
</evidence>
<dbReference type="Proteomes" id="UP000029712">
    <property type="component" value="Chromosome"/>
</dbReference>
<dbReference type="EMBL" id="CP033021">
    <property type="protein sequence ID" value="AYN65291.1"/>
    <property type="molecule type" value="Genomic_DNA"/>
</dbReference>
<sequence>MEIINKDLEAKLKTFQKQNYKLQKICQYFKIDLKKLNLNEFLDFNKNSENPLLDLKQIKQIIAENQGDSNILEVLNMIKELESINKEKTANDETYKQDQILKKILSNLE</sequence>
<reference evidence="1 2" key="1">
    <citation type="submission" date="2014-08" db="EMBL/GenBank/DDBJ databases">
        <authorList>
            <person name="Kuleshov K."/>
            <person name="Dedkov V."/>
            <person name="Markelov M."/>
            <person name="Pimkina E."/>
        </authorList>
    </citation>
    <scope>NUCLEOTIDE SEQUENCE [LARGE SCALE GENOMIC DNA]</scope>
    <source>
        <strain evidence="2">TOA</strain>
    </source>
</reference>
<gene>
    <name evidence="1" type="ORF">KN71_001055</name>
</gene>
<proteinExistence type="predicted"/>
<dbReference type="RefSeq" id="WP_036438966.1">
    <property type="nucleotide sequence ID" value="NZ_CP033021.1"/>
</dbReference>
<dbReference type="AlphaFoldDB" id="A0A454C9A0"/>